<keyword evidence="1" id="KW-0472">Membrane</keyword>
<sequence>MKIKDRLYLDVEKYFSKAQKIAFIFLAILSVLLGVLLPFFYSKLDSGNIKLSREYVAGELSDETVVSPISFSFVDEVETKRAKENAEKAVFPYYSLSLSKTLEMRNILTDYLKAVITGNESVARYYLSDAGYNDTLNVTSRLLSLSAENLLVISRLIEENQSQILLSGVFSAQELNTSNAEGYYTILFDNASGASAKRISTNGLITEATLFKSIMDQAYSSYSNLTYEDIKLISDAVDLFTYTNVFYDEYKTNNMRQEASLNTPSSIIYIEKGDEIIRRDEVITERMLRIVDIINNQAPSVDMVNMLVQAVFLITVLAFGIYFFVYFMPYHFRTPLYSLLFLSGLVLTEILTFLWLVLSIDNYQSYSPSSIMPYLYLPVMFTCITNRRRIGFITGFVLSGFAVIYQSSDKYTFFNLIVIIEASVMFIRFGTNRIDIIYEAFYSSIVAALTTGLFSLFAGYSYQILVNNMILVVLNVVVTYIAVSITLPLLEKIFNLPTIFRLHELSYTDTPTLNRLAHVAQGTFNHVRNVSDMSYQAAKAIGANAELTRVGALYHDIGKSEHPEYFIENQSGKNAHDQITTSLSAAIIKSHVRLGVEKAKEIGLPQEVINIISEHHGNDIITYFYNEAKKEASGNMSVSEEDYRYNGEPPQSPESAIVMLADCTEAASRTLKNPNTNKYDRLISNIIISKINHNQLSQSSLTLTDLDIIKDTFILSLVGRDHQRIEYDNKEN</sequence>
<dbReference type="NCBIfam" id="TIGR00277">
    <property type="entry name" value="HDIG"/>
    <property type="match status" value="1"/>
</dbReference>
<evidence type="ECO:0000313" key="3">
    <source>
        <dbReference type="EMBL" id="HIV98353.1"/>
    </source>
</evidence>
<feature type="transmembrane region" description="Helical" evidence="1">
    <location>
        <begin position="413"/>
        <end position="429"/>
    </location>
</feature>
<dbReference type="InterPro" id="IPR006675">
    <property type="entry name" value="HDIG_dom"/>
</dbReference>
<keyword evidence="1" id="KW-1133">Transmembrane helix</keyword>
<proteinExistence type="predicted"/>
<dbReference type="Pfam" id="PF07698">
    <property type="entry name" value="7TM-7TMR_HD"/>
    <property type="match status" value="1"/>
</dbReference>
<dbReference type="EMBL" id="DXHU01000005">
    <property type="protein sequence ID" value="HIV98353.1"/>
    <property type="molecule type" value="Genomic_DNA"/>
</dbReference>
<evidence type="ECO:0000259" key="2">
    <source>
        <dbReference type="PROSITE" id="PS51831"/>
    </source>
</evidence>
<dbReference type="CDD" id="cd00077">
    <property type="entry name" value="HDc"/>
    <property type="match status" value="1"/>
</dbReference>
<dbReference type="AlphaFoldDB" id="A0A9D1TMK8"/>
<evidence type="ECO:0000256" key="1">
    <source>
        <dbReference type="SAM" id="Phobius"/>
    </source>
</evidence>
<dbReference type="SUPFAM" id="SSF109604">
    <property type="entry name" value="HD-domain/PDEase-like"/>
    <property type="match status" value="1"/>
</dbReference>
<dbReference type="InterPro" id="IPR006674">
    <property type="entry name" value="HD_domain"/>
</dbReference>
<dbReference type="Proteomes" id="UP000823936">
    <property type="component" value="Unassembled WGS sequence"/>
</dbReference>
<dbReference type="Gene3D" id="1.10.3210.10">
    <property type="entry name" value="Hypothetical protein af1432"/>
    <property type="match status" value="1"/>
</dbReference>
<reference evidence="3" key="2">
    <citation type="submission" date="2021-04" db="EMBL/GenBank/DDBJ databases">
        <authorList>
            <person name="Gilroy R."/>
        </authorList>
    </citation>
    <scope>NUCLEOTIDE SEQUENCE</scope>
    <source>
        <strain evidence="3">Gambia11-129</strain>
    </source>
</reference>
<gene>
    <name evidence="3" type="ORF">IAB12_01055</name>
</gene>
<dbReference type="Pfam" id="PF01966">
    <property type="entry name" value="HD"/>
    <property type="match status" value="1"/>
</dbReference>
<name>A0A9D1TMK8_9SPIO</name>
<organism evidence="3 4">
    <name type="scientific">Candidatus Ornithospirochaeta avicola</name>
    <dbReference type="NCBI Taxonomy" id="2840896"/>
    <lineage>
        <taxon>Bacteria</taxon>
        <taxon>Pseudomonadati</taxon>
        <taxon>Spirochaetota</taxon>
        <taxon>Spirochaetia</taxon>
        <taxon>Spirochaetales</taxon>
        <taxon>Spirochaetaceae</taxon>
        <taxon>Spirochaetaceae incertae sedis</taxon>
        <taxon>Candidatus Ornithospirochaeta</taxon>
    </lineage>
</organism>
<protein>
    <submittedName>
        <fullName evidence="3">HDIG domain-containing protein</fullName>
    </submittedName>
</protein>
<feature type="transmembrane region" description="Helical" evidence="1">
    <location>
        <begin position="21"/>
        <end position="41"/>
    </location>
</feature>
<dbReference type="PANTHER" id="PTHR36442">
    <property type="entry name" value="CYCLIC-DI-AMP PHOSPHODIESTERASE PGPH"/>
    <property type="match status" value="1"/>
</dbReference>
<feature type="domain" description="HD" evidence="2">
    <location>
        <begin position="523"/>
        <end position="667"/>
    </location>
</feature>
<dbReference type="InterPro" id="IPR003607">
    <property type="entry name" value="HD/PDEase_dom"/>
</dbReference>
<dbReference type="InterPro" id="IPR052722">
    <property type="entry name" value="PgpH_phosphodiesterase"/>
</dbReference>
<dbReference type="Pfam" id="PF07697">
    <property type="entry name" value="7TMR-HDED"/>
    <property type="match status" value="1"/>
</dbReference>
<feature type="transmembrane region" description="Helical" evidence="1">
    <location>
        <begin position="339"/>
        <end position="360"/>
    </location>
</feature>
<dbReference type="PROSITE" id="PS51831">
    <property type="entry name" value="HD"/>
    <property type="match status" value="1"/>
</dbReference>
<evidence type="ECO:0000313" key="4">
    <source>
        <dbReference type="Proteomes" id="UP000823936"/>
    </source>
</evidence>
<keyword evidence="1" id="KW-0812">Transmembrane</keyword>
<feature type="transmembrane region" description="Helical" evidence="1">
    <location>
        <begin position="469"/>
        <end position="490"/>
    </location>
</feature>
<feature type="transmembrane region" description="Helical" evidence="1">
    <location>
        <begin position="390"/>
        <end position="407"/>
    </location>
</feature>
<comment type="caution">
    <text evidence="3">The sequence shown here is derived from an EMBL/GenBank/DDBJ whole genome shotgun (WGS) entry which is preliminary data.</text>
</comment>
<dbReference type="PANTHER" id="PTHR36442:SF1">
    <property type="entry name" value="CYCLIC-DI-AMP PHOSPHODIESTERASE PGPH"/>
    <property type="match status" value="1"/>
</dbReference>
<dbReference type="InterPro" id="IPR011621">
    <property type="entry name" value="Metal-dep_PHydrolase_7TM_intra"/>
</dbReference>
<dbReference type="InterPro" id="IPR011624">
    <property type="entry name" value="Metal-dep_PHydrolase_7TM_extra"/>
</dbReference>
<dbReference type="SMART" id="SM00471">
    <property type="entry name" value="HDc"/>
    <property type="match status" value="1"/>
</dbReference>
<accession>A0A9D1TMK8</accession>
<feature type="transmembrane region" description="Helical" evidence="1">
    <location>
        <begin position="306"/>
        <end position="327"/>
    </location>
</feature>
<feature type="transmembrane region" description="Helical" evidence="1">
    <location>
        <begin position="441"/>
        <end position="463"/>
    </location>
</feature>
<reference evidence="3" key="1">
    <citation type="journal article" date="2021" name="PeerJ">
        <title>Extensive microbial diversity within the chicken gut microbiome revealed by metagenomics and culture.</title>
        <authorList>
            <person name="Gilroy R."/>
            <person name="Ravi A."/>
            <person name="Getino M."/>
            <person name="Pursley I."/>
            <person name="Horton D.L."/>
            <person name="Alikhan N.F."/>
            <person name="Baker D."/>
            <person name="Gharbi K."/>
            <person name="Hall N."/>
            <person name="Watson M."/>
            <person name="Adriaenssens E.M."/>
            <person name="Foster-Nyarko E."/>
            <person name="Jarju S."/>
            <person name="Secka A."/>
            <person name="Antonio M."/>
            <person name="Oren A."/>
            <person name="Chaudhuri R.R."/>
            <person name="La Ragione R."/>
            <person name="Hildebrand F."/>
            <person name="Pallen M.J."/>
        </authorList>
    </citation>
    <scope>NUCLEOTIDE SEQUENCE</scope>
    <source>
        <strain evidence="3">Gambia11-129</strain>
    </source>
</reference>